<dbReference type="AlphaFoldDB" id="A0A4R6KL10"/>
<dbReference type="InterPro" id="IPR001482">
    <property type="entry name" value="T2SS/T4SS_dom"/>
</dbReference>
<dbReference type="InterPro" id="IPR050921">
    <property type="entry name" value="T4SS_GSP_E_ATPase"/>
</dbReference>
<dbReference type="NCBIfam" id="TIGR03819">
    <property type="entry name" value="heli_sec_ATPase"/>
    <property type="match status" value="1"/>
</dbReference>
<reference evidence="3 4" key="1">
    <citation type="submission" date="2019-03" db="EMBL/GenBank/DDBJ databases">
        <title>Genomic Encyclopedia of Type Strains, Phase III (KMG-III): the genomes of soil and plant-associated and newly described type strains.</title>
        <authorList>
            <person name="Whitman W."/>
        </authorList>
    </citation>
    <scope>NUCLEOTIDE SEQUENCE [LARGE SCALE GENOMIC DNA]</scope>
    <source>
        <strain evidence="3 4">VKM Ac-2527</strain>
    </source>
</reference>
<dbReference type="RefSeq" id="WP_133800015.1">
    <property type="nucleotide sequence ID" value="NZ_SNWQ01000004.1"/>
</dbReference>
<dbReference type="CDD" id="cd01130">
    <property type="entry name" value="VirB11-like_ATPase"/>
    <property type="match status" value="1"/>
</dbReference>
<accession>A0A4R6KL10</accession>
<comment type="caution">
    <text evidence="3">The sequence shown here is derived from an EMBL/GenBank/DDBJ whole genome shotgun (WGS) entry which is preliminary data.</text>
</comment>
<keyword evidence="4" id="KW-1185">Reference proteome</keyword>
<dbReference type="GO" id="GO:0016887">
    <property type="term" value="F:ATP hydrolysis activity"/>
    <property type="evidence" value="ECO:0007669"/>
    <property type="project" value="InterPro"/>
</dbReference>
<evidence type="ECO:0000313" key="3">
    <source>
        <dbReference type="EMBL" id="TDO50851.1"/>
    </source>
</evidence>
<gene>
    <name evidence="3" type="ORF">EV643_104351</name>
</gene>
<dbReference type="EMBL" id="SNWQ01000004">
    <property type="protein sequence ID" value="TDO50851.1"/>
    <property type="molecule type" value="Genomic_DNA"/>
</dbReference>
<dbReference type="Gene3D" id="3.30.450.380">
    <property type="match status" value="1"/>
</dbReference>
<protein>
    <submittedName>
        <fullName evidence="3">Pilus assembly protein CpaF</fullName>
    </submittedName>
</protein>
<dbReference type="PANTHER" id="PTHR30486">
    <property type="entry name" value="TWITCHING MOTILITY PROTEIN PILT"/>
    <property type="match status" value="1"/>
</dbReference>
<evidence type="ECO:0000256" key="1">
    <source>
        <dbReference type="ARBA" id="ARBA00006611"/>
    </source>
</evidence>
<dbReference type="OrthoDB" id="9810761at2"/>
<dbReference type="PANTHER" id="PTHR30486:SF6">
    <property type="entry name" value="TYPE IV PILUS RETRACTATION ATPASE PILT"/>
    <property type="match status" value="1"/>
</dbReference>
<organism evidence="3 4">
    <name type="scientific">Kribbella caucasensis</name>
    <dbReference type="NCBI Taxonomy" id="2512215"/>
    <lineage>
        <taxon>Bacteria</taxon>
        <taxon>Bacillati</taxon>
        <taxon>Actinomycetota</taxon>
        <taxon>Actinomycetes</taxon>
        <taxon>Propionibacteriales</taxon>
        <taxon>Kribbellaceae</taxon>
        <taxon>Kribbella</taxon>
    </lineage>
</organism>
<dbReference type="SUPFAM" id="SSF52540">
    <property type="entry name" value="P-loop containing nucleoside triphosphate hydrolases"/>
    <property type="match status" value="1"/>
</dbReference>
<evidence type="ECO:0000313" key="4">
    <source>
        <dbReference type="Proteomes" id="UP000295388"/>
    </source>
</evidence>
<sequence length="385" mass="40248">MNVPGELLERVRGTLAAQGSEPTPARVAAALRADGEVFGDSTVLAVVEELRRESLGAGPLDGLLAEPGITDILVNGPNEVYIDRGAGLERIHLRTGDEPAVRRLATRLAAAAGRRLDDATPYVDVRLPDGTRFHAVLSPVAAPGTCLSLRVPSRKVFGLEDLVAAGTLPAAGVPVLRDLLDARLAFLISGGTGSGKTTLLNSLLSMVDTSERLVVVEDASELRPDHPHVIRLEARSANVEGSGEITLRELVRQALRMRPDRLVVGEVRGAEVVDLLGALNTGHEGGCGTVHANSASDVPARLEALGALAGLGRDAVHSQVASALHAVIHLSRGRDGIRRVAEIRVITRSSDGQVLTLPAVRFIAGGNLELSDGASRFTQLLAGAA</sequence>
<dbReference type="Gene3D" id="3.40.50.300">
    <property type="entry name" value="P-loop containing nucleotide triphosphate hydrolases"/>
    <property type="match status" value="1"/>
</dbReference>
<comment type="similarity">
    <text evidence="1">Belongs to the GSP E family.</text>
</comment>
<dbReference type="Pfam" id="PF00437">
    <property type="entry name" value="T2SSE"/>
    <property type="match status" value="1"/>
</dbReference>
<dbReference type="Proteomes" id="UP000295388">
    <property type="component" value="Unassembled WGS sequence"/>
</dbReference>
<dbReference type="InterPro" id="IPR027417">
    <property type="entry name" value="P-loop_NTPase"/>
</dbReference>
<feature type="domain" description="Bacterial type II secretion system protein E" evidence="2">
    <location>
        <begin position="56"/>
        <end position="332"/>
    </location>
</feature>
<evidence type="ECO:0000259" key="2">
    <source>
        <dbReference type="Pfam" id="PF00437"/>
    </source>
</evidence>
<dbReference type="InterPro" id="IPR022399">
    <property type="entry name" value="TadA-like_ATPase"/>
</dbReference>
<proteinExistence type="inferred from homology"/>
<name>A0A4R6KL10_9ACTN</name>